<protein>
    <submittedName>
        <fullName evidence="1">Uncharacterized protein</fullName>
    </submittedName>
</protein>
<sequence length="108" mass="11951">MEFHLLHSGPIVNISFYVQIYYITPLPLLEGVSSVSKYHIPLIILQNMQAASRAAGADIVAVLRRCSFLLTQILMSKGLRMILKSPFSPYCSALSKLASITSHDRTVS</sequence>
<name>H0GSA4_SACCK</name>
<comment type="caution">
    <text evidence="1">The sequence shown here is derived from an EMBL/GenBank/DDBJ whole genome shotgun (WGS) entry which is preliminary data.</text>
</comment>
<gene>
    <name evidence="1" type="ORF">VIN7_6028</name>
</gene>
<dbReference type="EMBL" id="AGVY01000153">
    <property type="protein sequence ID" value="EHN03403.1"/>
    <property type="molecule type" value="Genomic_DNA"/>
</dbReference>
<proteinExistence type="predicted"/>
<dbReference type="Proteomes" id="UP000009009">
    <property type="component" value="Unassembled WGS sequence"/>
</dbReference>
<reference evidence="1 2" key="1">
    <citation type="journal article" date="2012" name="FEMS Yeast Res.">
        <title>The genome sequence of the wine yeast VIN7 reveals an allotriploid hybrid genome with Saccharomyces cerevisiae and Saccharomyces kudriavzevii origins.</title>
        <authorList>
            <person name="Borneman A.R."/>
            <person name="Desany B.A."/>
            <person name="Riches D."/>
            <person name="Affourtit J.P."/>
            <person name="Forgan A.H."/>
            <person name="Pretorius I.S."/>
            <person name="Egholm M."/>
            <person name="Chambers P.J."/>
        </authorList>
    </citation>
    <scope>NUCLEOTIDE SEQUENCE [LARGE SCALE GENOMIC DNA]</scope>
    <source>
        <strain evidence="1 2">VIN7</strain>
    </source>
</reference>
<dbReference type="HOGENOM" id="CLU_2198494_0_0_1"/>
<organism evidence="1 2">
    <name type="scientific">Saccharomyces cerevisiae x Saccharomyces kudriavzevii (strain VIN7)</name>
    <name type="common">Yeast</name>
    <dbReference type="NCBI Taxonomy" id="1095631"/>
    <lineage>
        <taxon>Eukaryota</taxon>
        <taxon>Fungi</taxon>
        <taxon>Dikarya</taxon>
        <taxon>Ascomycota</taxon>
        <taxon>Saccharomycotina</taxon>
        <taxon>Saccharomycetes</taxon>
        <taxon>Saccharomycetales</taxon>
        <taxon>Saccharomycetaceae</taxon>
        <taxon>Saccharomyces</taxon>
    </lineage>
</organism>
<dbReference type="AlphaFoldDB" id="H0GSA4"/>
<evidence type="ECO:0000313" key="1">
    <source>
        <dbReference type="EMBL" id="EHN03403.1"/>
    </source>
</evidence>
<accession>H0GSA4</accession>
<keyword evidence="2" id="KW-1185">Reference proteome</keyword>
<evidence type="ECO:0000313" key="2">
    <source>
        <dbReference type="Proteomes" id="UP000009009"/>
    </source>
</evidence>